<reference evidence="1" key="1">
    <citation type="submission" date="2022-05" db="EMBL/GenBank/DDBJ databases">
        <title>Comparative genomics of Staphylococcus equorum isolates.</title>
        <authorList>
            <person name="Luelf R.H."/>
        </authorList>
    </citation>
    <scope>NUCLEOTIDE SEQUENCE</scope>
    <source>
        <strain evidence="1">TMW 2.2497</strain>
    </source>
</reference>
<evidence type="ECO:0000313" key="1">
    <source>
        <dbReference type="EMBL" id="MDG0846173.1"/>
    </source>
</evidence>
<protein>
    <submittedName>
        <fullName evidence="1">Uncharacterized protein</fullName>
    </submittedName>
</protein>
<accession>A0A9X4L4W3</accession>
<dbReference type="KEGG" id="seqo:SE1039_25550"/>
<sequence>MTNGSEVLIWKQNKVAKKFIEVQATSPQSAKTYESLHIKYSRTFKNLLKKEVIKKTENKYYLDIEAWDKFRKSFKRLFIL</sequence>
<evidence type="ECO:0000313" key="2">
    <source>
        <dbReference type="Proteomes" id="UP001152422"/>
    </source>
</evidence>
<dbReference type="RefSeq" id="WP_056936108.1">
    <property type="nucleotide sequence ID" value="NZ_CP013114.1"/>
</dbReference>
<dbReference type="AlphaFoldDB" id="A0A9X4L4W3"/>
<dbReference type="EMBL" id="JAMBQA010000003">
    <property type="protein sequence ID" value="MDG0846173.1"/>
    <property type="molecule type" value="Genomic_DNA"/>
</dbReference>
<organism evidence="1 2">
    <name type="scientific">Staphylococcus equorum</name>
    <dbReference type="NCBI Taxonomy" id="246432"/>
    <lineage>
        <taxon>Bacteria</taxon>
        <taxon>Bacillati</taxon>
        <taxon>Bacillota</taxon>
        <taxon>Bacilli</taxon>
        <taxon>Bacillales</taxon>
        <taxon>Staphylococcaceae</taxon>
        <taxon>Staphylococcus</taxon>
    </lineage>
</organism>
<gene>
    <name evidence="1" type="ORF">M4L89_08050</name>
</gene>
<proteinExistence type="predicted"/>
<keyword evidence="2" id="KW-1185">Reference proteome</keyword>
<comment type="caution">
    <text evidence="1">The sequence shown here is derived from an EMBL/GenBank/DDBJ whole genome shotgun (WGS) entry which is preliminary data.</text>
</comment>
<dbReference type="Proteomes" id="UP001152422">
    <property type="component" value="Unassembled WGS sequence"/>
</dbReference>
<name>A0A9X4L4W3_9STAP</name>